<evidence type="ECO:0000313" key="2">
    <source>
        <dbReference type="EMBL" id="TFK80288.1"/>
    </source>
</evidence>
<dbReference type="AlphaFoldDB" id="A0A5C3NVB7"/>
<gene>
    <name evidence="2" type="ORF">K466DRAFT_591940</name>
</gene>
<evidence type="ECO:0000256" key="1">
    <source>
        <dbReference type="SAM" id="MobiDB-lite"/>
    </source>
</evidence>
<reference evidence="2 3" key="1">
    <citation type="journal article" date="2019" name="Nat. Ecol. Evol.">
        <title>Megaphylogeny resolves global patterns of mushroom evolution.</title>
        <authorList>
            <person name="Varga T."/>
            <person name="Krizsan K."/>
            <person name="Foldi C."/>
            <person name="Dima B."/>
            <person name="Sanchez-Garcia M."/>
            <person name="Sanchez-Ramirez S."/>
            <person name="Szollosi G.J."/>
            <person name="Szarkandi J.G."/>
            <person name="Papp V."/>
            <person name="Albert L."/>
            <person name="Andreopoulos W."/>
            <person name="Angelini C."/>
            <person name="Antonin V."/>
            <person name="Barry K.W."/>
            <person name="Bougher N.L."/>
            <person name="Buchanan P."/>
            <person name="Buyck B."/>
            <person name="Bense V."/>
            <person name="Catcheside P."/>
            <person name="Chovatia M."/>
            <person name="Cooper J."/>
            <person name="Damon W."/>
            <person name="Desjardin D."/>
            <person name="Finy P."/>
            <person name="Geml J."/>
            <person name="Haridas S."/>
            <person name="Hughes K."/>
            <person name="Justo A."/>
            <person name="Karasinski D."/>
            <person name="Kautmanova I."/>
            <person name="Kiss B."/>
            <person name="Kocsube S."/>
            <person name="Kotiranta H."/>
            <person name="LaButti K.M."/>
            <person name="Lechner B.E."/>
            <person name="Liimatainen K."/>
            <person name="Lipzen A."/>
            <person name="Lukacs Z."/>
            <person name="Mihaltcheva S."/>
            <person name="Morgado L.N."/>
            <person name="Niskanen T."/>
            <person name="Noordeloos M.E."/>
            <person name="Ohm R.A."/>
            <person name="Ortiz-Santana B."/>
            <person name="Ovrebo C."/>
            <person name="Racz N."/>
            <person name="Riley R."/>
            <person name="Savchenko A."/>
            <person name="Shiryaev A."/>
            <person name="Soop K."/>
            <person name="Spirin V."/>
            <person name="Szebenyi C."/>
            <person name="Tomsovsky M."/>
            <person name="Tulloss R.E."/>
            <person name="Uehling J."/>
            <person name="Grigoriev I.V."/>
            <person name="Vagvolgyi C."/>
            <person name="Papp T."/>
            <person name="Martin F.M."/>
            <person name="Miettinen O."/>
            <person name="Hibbett D.S."/>
            <person name="Nagy L.G."/>
        </authorList>
    </citation>
    <scope>NUCLEOTIDE SEQUENCE [LARGE SCALE GENOMIC DNA]</scope>
    <source>
        <strain evidence="2 3">HHB13444</strain>
    </source>
</reference>
<proteinExistence type="predicted"/>
<sequence length="178" mass="19806">MPESLCGGLKIAPKTQFHCIFARRPLLPALSPVHRAWPPRSNLHLVKTNLKSPSKPVARHEDAFQIRSRHASCPCARLHADTQPGISPPPRGRSESNRVHSDALNNAHRLPHTARRSSPVAKPPSRSDFIALVRTPAFRPLSRPCIASGRLATTCAAVRRPSRHCPNRFRVTKTRMKI</sequence>
<dbReference type="InParanoid" id="A0A5C3NVB7"/>
<feature type="region of interest" description="Disordered" evidence="1">
    <location>
        <begin position="104"/>
        <end position="124"/>
    </location>
</feature>
<keyword evidence="3" id="KW-1185">Reference proteome</keyword>
<name>A0A5C3NVB7_9APHY</name>
<dbReference type="EMBL" id="ML211806">
    <property type="protein sequence ID" value="TFK80288.1"/>
    <property type="molecule type" value="Genomic_DNA"/>
</dbReference>
<accession>A0A5C3NVB7</accession>
<dbReference type="Proteomes" id="UP000308197">
    <property type="component" value="Unassembled WGS sequence"/>
</dbReference>
<feature type="region of interest" description="Disordered" evidence="1">
    <location>
        <begin position="79"/>
        <end position="98"/>
    </location>
</feature>
<protein>
    <submittedName>
        <fullName evidence="2">Uncharacterized protein</fullName>
    </submittedName>
</protein>
<organism evidence="2 3">
    <name type="scientific">Polyporus arcularius HHB13444</name>
    <dbReference type="NCBI Taxonomy" id="1314778"/>
    <lineage>
        <taxon>Eukaryota</taxon>
        <taxon>Fungi</taxon>
        <taxon>Dikarya</taxon>
        <taxon>Basidiomycota</taxon>
        <taxon>Agaricomycotina</taxon>
        <taxon>Agaricomycetes</taxon>
        <taxon>Polyporales</taxon>
        <taxon>Polyporaceae</taxon>
        <taxon>Polyporus</taxon>
    </lineage>
</organism>
<evidence type="ECO:0000313" key="3">
    <source>
        <dbReference type="Proteomes" id="UP000308197"/>
    </source>
</evidence>